<evidence type="ECO:0000313" key="2">
    <source>
        <dbReference type="Proteomes" id="UP000199103"/>
    </source>
</evidence>
<protein>
    <recommendedName>
        <fullName evidence="3">HTH tetR-type domain-containing protein</fullName>
    </recommendedName>
</protein>
<keyword evidence="2" id="KW-1185">Reference proteome</keyword>
<organism evidence="1 2">
    <name type="scientific">Microlunatus soli</name>
    <dbReference type="NCBI Taxonomy" id="630515"/>
    <lineage>
        <taxon>Bacteria</taxon>
        <taxon>Bacillati</taxon>
        <taxon>Actinomycetota</taxon>
        <taxon>Actinomycetes</taxon>
        <taxon>Propionibacteriales</taxon>
        <taxon>Propionibacteriaceae</taxon>
        <taxon>Microlunatus</taxon>
    </lineage>
</organism>
<gene>
    <name evidence="1" type="ORF">SAMN04489812_1229</name>
</gene>
<dbReference type="Proteomes" id="UP000199103">
    <property type="component" value="Chromosome I"/>
</dbReference>
<dbReference type="AlphaFoldDB" id="A0A1H1QDQ2"/>
<proteinExistence type="predicted"/>
<dbReference type="EMBL" id="LT629772">
    <property type="protein sequence ID" value="SDS21433.1"/>
    <property type="molecule type" value="Genomic_DNA"/>
</dbReference>
<sequence>MAGGLTVGLDHLSFEDAIRDADVSRTAAYRCWPHKDAFLADLAVALAEQAIPATPTRAAHGTAMIRAIVTEHADELATPEGRAAVLDRVVRQTAADDFDLDRAEVTRWQTYLAVVMSLQTMPAGPLRDRVAEAVSNADDRLLARLERSYQRIAEFFGFRAVTDYGTLAGIGVAVMRGLVIGDLARPATPGQDLSATAFAALIGANIEPSDTAHWDQETIDAKLAELAVDNIFIDTDAPS</sequence>
<dbReference type="STRING" id="630515.SAMN04489812_1229"/>
<dbReference type="Gene3D" id="1.10.357.10">
    <property type="entry name" value="Tetracycline Repressor, domain 2"/>
    <property type="match status" value="1"/>
</dbReference>
<reference evidence="1 2" key="1">
    <citation type="submission" date="2016-10" db="EMBL/GenBank/DDBJ databases">
        <authorList>
            <person name="de Groot N.N."/>
        </authorList>
    </citation>
    <scope>NUCLEOTIDE SEQUENCE [LARGE SCALE GENOMIC DNA]</scope>
    <source>
        <strain evidence="1 2">DSM 21800</strain>
    </source>
</reference>
<evidence type="ECO:0008006" key="3">
    <source>
        <dbReference type="Google" id="ProtNLM"/>
    </source>
</evidence>
<name>A0A1H1QDQ2_9ACTN</name>
<accession>A0A1H1QDQ2</accession>
<evidence type="ECO:0000313" key="1">
    <source>
        <dbReference type="EMBL" id="SDS21433.1"/>
    </source>
</evidence>